<dbReference type="EMBL" id="CM045767">
    <property type="protein sequence ID" value="KAI7998427.1"/>
    <property type="molecule type" value="Genomic_DNA"/>
</dbReference>
<evidence type="ECO:0000313" key="2">
    <source>
        <dbReference type="Proteomes" id="UP001060215"/>
    </source>
</evidence>
<name>A0ACC0GB97_9ERIC</name>
<organism evidence="1 2">
    <name type="scientific">Camellia lanceoleosa</name>
    <dbReference type="NCBI Taxonomy" id="1840588"/>
    <lineage>
        <taxon>Eukaryota</taxon>
        <taxon>Viridiplantae</taxon>
        <taxon>Streptophyta</taxon>
        <taxon>Embryophyta</taxon>
        <taxon>Tracheophyta</taxon>
        <taxon>Spermatophyta</taxon>
        <taxon>Magnoliopsida</taxon>
        <taxon>eudicotyledons</taxon>
        <taxon>Gunneridae</taxon>
        <taxon>Pentapetalae</taxon>
        <taxon>asterids</taxon>
        <taxon>Ericales</taxon>
        <taxon>Theaceae</taxon>
        <taxon>Camellia</taxon>
    </lineage>
</organism>
<keyword evidence="2" id="KW-1185">Reference proteome</keyword>
<proteinExistence type="predicted"/>
<dbReference type="Proteomes" id="UP001060215">
    <property type="component" value="Chromosome 10"/>
</dbReference>
<reference evidence="1 2" key="1">
    <citation type="journal article" date="2022" name="Plant J.">
        <title>Chromosome-level genome of Camellia lanceoleosa provides a valuable resource for understanding genome evolution and self-incompatibility.</title>
        <authorList>
            <person name="Gong W."/>
            <person name="Xiao S."/>
            <person name="Wang L."/>
            <person name="Liao Z."/>
            <person name="Chang Y."/>
            <person name="Mo W."/>
            <person name="Hu G."/>
            <person name="Li W."/>
            <person name="Zhao G."/>
            <person name="Zhu H."/>
            <person name="Hu X."/>
            <person name="Ji K."/>
            <person name="Xiang X."/>
            <person name="Song Q."/>
            <person name="Yuan D."/>
            <person name="Jin S."/>
            <person name="Zhang L."/>
        </authorList>
    </citation>
    <scope>NUCLEOTIDE SEQUENCE [LARGE SCALE GENOMIC DNA]</scope>
    <source>
        <strain evidence="1">SQ_2022a</strain>
    </source>
</reference>
<protein>
    <submittedName>
        <fullName evidence="1">Uncharacterized protein</fullName>
    </submittedName>
</protein>
<gene>
    <name evidence="1" type="ORF">LOK49_LG10G02233</name>
</gene>
<sequence>MIQTSGEEDTSCDFKEAGGQDPKTVLTRVGVLLGVPAHGTPRAIGSSEPQRTLPKDEKQGEEEEVGNSQSSKRQKIRPRL</sequence>
<evidence type="ECO:0000313" key="1">
    <source>
        <dbReference type="EMBL" id="KAI7998427.1"/>
    </source>
</evidence>
<accession>A0ACC0GB97</accession>
<comment type="caution">
    <text evidence="1">The sequence shown here is derived from an EMBL/GenBank/DDBJ whole genome shotgun (WGS) entry which is preliminary data.</text>
</comment>